<evidence type="ECO:0000313" key="2">
    <source>
        <dbReference type="EMBL" id="QJD66496.1"/>
    </source>
</evidence>
<accession>A0A7Z2ZFU6</accession>
<reference evidence="2 3" key="2">
    <citation type="submission" date="2020-04" db="EMBL/GenBank/DDBJ databases">
        <authorList>
            <person name="Fomenkov A."/>
            <person name="Anton B.P."/>
            <person name="Roberts R.J."/>
        </authorList>
    </citation>
    <scope>NUCLEOTIDE SEQUENCE [LARGE SCALE GENOMIC DNA]</scope>
    <source>
        <strain evidence="2 3">NEB122</strain>
    </source>
</reference>
<dbReference type="Pfam" id="PF12762">
    <property type="entry name" value="DDE_Tnp_IS1595"/>
    <property type="match status" value="1"/>
</dbReference>
<gene>
    <name evidence="2" type="ORF">HG421_01330</name>
</gene>
<evidence type="ECO:0000313" key="3">
    <source>
        <dbReference type="Proteomes" id="UP000503498"/>
    </source>
</evidence>
<name>A0A7Z2ZFU6_XANCA</name>
<reference evidence="2 3" key="1">
    <citation type="submission" date="2020-04" db="EMBL/GenBank/DDBJ databases">
        <title>Genome-Wide Identification of 5-Methylcytosine Sites in Bacterial Genomes By High-Throughput Sequencing of MspJI Restriction Fragments.</title>
        <authorList>
            <person name="Wu V."/>
        </authorList>
    </citation>
    <scope>NUCLEOTIDE SEQUENCE [LARGE SCALE GENOMIC DNA]</scope>
    <source>
        <strain evidence="2 3">NEB122</strain>
    </source>
</reference>
<feature type="domain" description="ISXO2-like transposase" evidence="1">
    <location>
        <begin position="2"/>
        <end position="36"/>
    </location>
</feature>
<proteinExistence type="predicted"/>
<dbReference type="EMBL" id="CP051651">
    <property type="protein sequence ID" value="QJD66496.1"/>
    <property type="molecule type" value="Genomic_DNA"/>
</dbReference>
<dbReference type="InterPro" id="IPR024445">
    <property type="entry name" value="Tnp_ISXO2-like"/>
</dbReference>
<evidence type="ECO:0000259" key="1">
    <source>
        <dbReference type="Pfam" id="PF12762"/>
    </source>
</evidence>
<sequence>MNGVLANVKRTISGAYHAVGQVKYAKRYLGEAAYRFKRRFNLGQMPLPLATADGVQPLVQSAFCAWQATFMAEGWA</sequence>
<organism evidence="2 3">
    <name type="scientific">Xanthomonas campestris pv. badrii</name>
    <dbReference type="NCBI Taxonomy" id="149696"/>
    <lineage>
        <taxon>Bacteria</taxon>
        <taxon>Pseudomonadati</taxon>
        <taxon>Pseudomonadota</taxon>
        <taxon>Gammaproteobacteria</taxon>
        <taxon>Lysobacterales</taxon>
        <taxon>Lysobacteraceae</taxon>
        <taxon>Xanthomonas</taxon>
    </lineage>
</organism>
<dbReference type="AlphaFoldDB" id="A0A7Z2ZFU6"/>
<protein>
    <submittedName>
        <fullName evidence="2">Transposase</fullName>
    </submittedName>
</protein>
<dbReference type="Proteomes" id="UP000503498">
    <property type="component" value="Chromosome"/>
</dbReference>